<evidence type="ECO:0000256" key="1">
    <source>
        <dbReference type="SAM" id="MobiDB-lite"/>
    </source>
</evidence>
<sequence length="170" mass="19417">MRAPAKEQPRRTTVDDVEARRRRCNNGQRRTAWRHSGDYAAVGNGGRSGGAFASGGGARRQQLWRDQRLVRMADQQRWCGSREDDQQRDDSDETLSYWLLLTGFDILVFEQVRPTAEQGQDDDTWRSTLRISERLSSAHFSRLTRPELTLRDWLGSPRGLRPGGAQFVGN</sequence>
<keyword evidence="3" id="KW-1185">Reference proteome</keyword>
<dbReference type="Proteomes" id="UP001419268">
    <property type="component" value="Unassembled WGS sequence"/>
</dbReference>
<evidence type="ECO:0000313" key="2">
    <source>
        <dbReference type="EMBL" id="KAK9105012.1"/>
    </source>
</evidence>
<evidence type="ECO:0000313" key="3">
    <source>
        <dbReference type="Proteomes" id="UP001419268"/>
    </source>
</evidence>
<proteinExistence type="predicted"/>
<name>A0AAP0I0J5_9MAGN</name>
<gene>
    <name evidence="2" type="ORF">Scep_021856</name>
</gene>
<reference evidence="2 3" key="1">
    <citation type="submission" date="2024-01" db="EMBL/GenBank/DDBJ databases">
        <title>Genome assemblies of Stephania.</title>
        <authorList>
            <person name="Yang L."/>
        </authorList>
    </citation>
    <scope>NUCLEOTIDE SEQUENCE [LARGE SCALE GENOMIC DNA]</scope>
    <source>
        <strain evidence="2">JXDWG</strain>
        <tissue evidence="2">Leaf</tissue>
    </source>
</reference>
<accession>A0AAP0I0J5</accession>
<organism evidence="2 3">
    <name type="scientific">Stephania cephalantha</name>
    <dbReference type="NCBI Taxonomy" id="152367"/>
    <lineage>
        <taxon>Eukaryota</taxon>
        <taxon>Viridiplantae</taxon>
        <taxon>Streptophyta</taxon>
        <taxon>Embryophyta</taxon>
        <taxon>Tracheophyta</taxon>
        <taxon>Spermatophyta</taxon>
        <taxon>Magnoliopsida</taxon>
        <taxon>Ranunculales</taxon>
        <taxon>Menispermaceae</taxon>
        <taxon>Menispermoideae</taxon>
        <taxon>Cissampelideae</taxon>
        <taxon>Stephania</taxon>
    </lineage>
</organism>
<comment type="caution">
    <text evidence="2">The sequence shown here is derived from an EMBL/GenBank/DDBJ whole genome shotgun (WGS) entry which is preliminary data.</text>
</comment>
<dbReference type="EMBL" id="JBBNAG010000009">
    <property type="protein sequence ID" value="KAK9105012.1"/>
    <property type="molecule type" value="Genomic_DNA"/>
</dbReference>
<dbReference type="AlphaFoldDB" id="A0AAP0I0J5"/>
<protein>
    <submittedName>
        <fullName evidence="2">Uncharacterized protein</fullName>
    </submittedName>
</protein>
<feature type="region of interest" description="Disordered" evidence="1">
    <location>
        <begin position="23"/>
        <end position="45"/>
    </location>
</feature>